<dbReference type="Proteomes" id="UP000799755">
    <property type="component" value="Unassembled WGS sequence"/>
</dbReference>
<reference evidence="1" key="1">
    <citation type="journal article" date="2020" name="Stud. Mycol.">
        <title>101 Dothideomycetes genomes: a test case for predicting lifestyles and emergence of pathogens.</title>
        <authorList>
            <person name="Haridas S."/>
            <person name="Albert R."/>
            <person name="Binder M."/>
            <person name="Bloem J."/>
            <person name="Labutti K."/>
            <person name="Salamov A."/>
            <person name="Andreopoulos B."/>
            <person name="Baker S."/>
            <person name="Barry K."/>
            <person name="Bills G."/>
            <person name="Bluhm B."/>
            <person name="Cannon C."/>
            <person name="Castanera R."/>
            <person name="Culley D."/>
            <person name="Daum C."/>
            <person name="Ezra D."/>
            <person name="Gonzalez J."/>
            <person name="Henrissat B."/>
            <person name="Kuo A."/>
            <person name="Liang C."/>
            <person name="Lipzen A."/>
            <person name="Lutzoni F."/>
            <person name="Magnuson J."/>
            <person name="Mondo S."/>
            <person name="Nolan M."/>
            <person name="Ohm R."/>
            <person name="Pangilinan J."/>
            <person name="Park H.-J."/>
            <person name="Ramirez L."/>
            <person name="Alfaro M."/>
            <person name="Sun H."/>
            <person name="Tritt A."/>
            <person name="Yoshinaga Y."/>
            <person name="Zwiers L.-H."/>
            <person name="Turgeon B."/>
            <person name="Goodwin S."/>
            <person name="Spatafora J."/>
            <person name="Crous P."/>
            <person name="Grigoriev I."/>
        </authorList>
    </citation>
    <scope>NUCLEOTIDE SEQUENCE</scope>
    <source>
        <strain evidence="1">ATCC 200398</strain>
    </source>
</reference>
<protein>
    <submittedName>
        <fullName evidence="1">DNA repair protein-like protein Rhp26/Rad26</fullName>
    </submittedName>
</protein>
<dbReference type="EMBL" id="MU003534">
    <property type="protein sequence ID" value="KAF2464689.1"/>
    <property type="molecule type" value="Genomic_DNA"/>
</dbReference>
<gene>
    <name evidence="1" type="ORF">BDR25DRAFT_307037</name>
</gene>
<comment type="caution">
    <text evidence="1">The sequence shown here is derived from an EMBL/GenBank/DDBJ whole genome shotgun (WGS) entry which is preliminary data.</text>
</comment>
<proteinExistence type="predicted"/>
<organism evidence="1 2">
    <name type="scientific">Lindgomyces ingoldianus</name>
    <dbReference type="NCBI Taxonomy" id="673940"/>
    <lineage>
        <taxon>Eukaryota</taxon>
        <taxon>Fungi</taxon>
        <taxon>Dikarya</taxon>
        <taxon>Ascomycota</taxon>
        <taxon>Pezizomycotina</taxon>
        <taxon>Dothideomycetes</taxon>
        <taxon>Pleosporomycetidae</taxon>
        <taxon>Pleosporales</taxon>
        <taxon>Lindgomycetaceae</taxon>
        <taxon>Lindgomyces</taxon>
    </lineage>
</organism>
<name>A0ACB6QCI3_9PLEO</name>
<keyword evidence="2" id="KW-1185">Reference proteome</keyword>
<evidence type="ECO:0000313" key="1">
    <source>
        <dbReference type="EMBL" id="KAF2464689.1"/>
    </source>
</evidence>
<accession>A0ACB6QCI3</accession>
<sequence>MLPLTDDGTATDSASPPNTSQLKHNVDSPSRNVQTTPEIVAPDLDSEFDEDADEETRIKFLTTGTRDQDDLERDISRQADQMLTEQADERDKKRMNKTEAEIRRCQAAISKLRSRLVMPAVESAKLKIRGEITQYQKKIDEFDEELDSIQQRINDRHKSQLGGEDIAMGGINHPLPNESRRDFLIRTGKITPFSKLAQAHRGAPSSLSEVMLDAEVENLVEEQLYDKPKGPVSHRNLMKPGFRDSRSSSEALSPPSRPTKRRRITPGRDESSSTESPTADSEDAFVPGMDDRELAALGDSEHDSDQLSGDDEYDKEPSARKRKAGSRRTNKKIAKAEKVTGKEVEDLAGIDDGNEKVYQSRIQAWTENRSAARRRARERQGVNVDEDEEDEEFHKPHPTELDVEFDGGFRIPGDIFPALFDYQKTGVEWLCELHAQGVGGIVGDEMGLGKTIQAISFIAGLHYSKKLGKPVIVVCPATVMKQWVNEFHTWWPALRVSILHTSGSGMLDTSREERMEQEMELRDYGHYDTTLTKAGKAAKKIVEKVKRDGHVLVTTYSGLQTYAEFLIPTEWECAFLDEGHKIRNPNTSITIHCKELRTPNRIILSGTPMQNNLTELWSLFDFVFPMRLGTLVNFRAQFEFPIKRGGYANASNLEVETGMRTAETLRDAISPYLLQRFKADVAADLPEKTERVLFCKLTRQQRQAYEMFLNSSDMKSIIDGRRQMLFGIDYLRKVCNHPDLTQHKTLSKDPTYNYGAGSKSGKMQVVKALLEMWKKGGHKTLLFAQHRIMLDILEKFIKNLPSFNYRRMDGETPIKNRQSMVDEFNNDPDLHVFLLTTKVGGLGVNLTGANRVIIYDPDWNPSTDIQARERSWRLGQKREVEIYRLMTAGTIEEKIYHRQIFKQFLTNKVLKDPKQRQTFQMSDLHDLFSFGTDAEETETATLFRGSEVKFKNEPTLNHNAMPNPPSDSPNGKGKQPVSVSNATAQEDLATVVGIHHTEKFQAPGEDEDEDKQNGAEDSEKSDERLLSTIFARSGVHSALEHDAIMNSTASGRKRKVQVDPAFIQREAKRAAAEAAEQLRRAREEAMNVPIGVPTWTGTYGEAGRPQQHRPRGDSFSSSGRGGRGGALSARGGPSSSSILSNLAARQARTDPNRFTSNSRVSTPGTTSMSRSGTPTPRGKQMLEMIRDFMLTHGGTVPTQMLVDHFDRYCRGVPGRSDEFREMLRTIARLERTQRSARGGGGRGRWVLKEEWRDLNVGQVGGARRART</sequence>
<evidence type="ECO:0000313" key="2">
    <source>
        <dbReference type="Proteomes" id="UP000799755"/>
    </source>
</evidence>